<gene>
    <name evidence="1" type="ORF">RCL2_001457600</name>
</gene>
<proteinExistence type="predicted"/>
<accession>A0A8H3LKH9</accession>
<evidence type="ECO:0000313" key="2">
    <source>
        <dbReference type="Proteomes" id="UP000615446"/>
    </source>
</evidence>
<dbReference type="GO" id="GO:0016301">
    <property type="term" value="F:kinase activity"/>
    <property type="evidence" value="ECO:0007669"/>
    <property type="project" value="UniProtKB-KW"/>
</dbReference>
<dbReference type="Proteomes" id="UP000615446">
    <property type="component" value="Unassembled WGS sequence"/>
</dbReference>
<comment type="caution">
    <text evidence="1">The sequence shown here is derived from an EMBL/GenBank/DDBJ whole genome shotgun (WGS) entry which is preliminary data.</text>
</comment>
<keyword evidence="1" id="KW-0418">Kinase</keyword>
<dbReference type="AlphaFoldDB" id="A0A8H3LKH9"/>
<reference evidence="1" key="1">
    <citation type="submission" date="2019-10" db="EMBL/GenBank/DDBJ databases">
        <title>Conservation and host-specific expression of non-tandemly repeated heterogenous ribosome RNA gene in arbuscular mycorrhizal fungi.</title>
        <authorList>
            <person name="Maeda T."/>
            <person name="Kobayashi Y."/>
            <person name="Nakagawa T."/>
            <person name="Ezawa T."/>
            <person name="Yamaguchi K."/>
            <person name="Bino T."/>
            <person name="Nishimoto Y."/>
            <person name="Shigenobu S."/>
            <person name="Kawaguchi M."/>
        </authorList>
    </citation>
    <scope>NUCLEOTIDE SEQUENCE</scope>
    <source>
        <strain evidence="1">HR1</strain>
    </source>
</reference>
<dbReference type="EMBL" id="BLAL01000169">
    <property type="protein sequence ID" value="GES87586.1"/>
    <property type="molecule type" value="Genomic_DNA"/>
</dbReference>
<keyword evidence="1" id="KW-0808">Transferase</keyword>
<evidence type="ECO:0000313" key="1">
    <source>
        <dbReference type="EMBL" id="GES87586.1"/>
    </source>
</evidence>
<protein>
    <submittedName>
        <fullName evidence="1">Kinase-like domain-containing protein</fullName>
    </submittedName>
</protein>
<organism evidence="1 2">
    <name type="scientific">Rhizophagus clarus</name>
    <dbReference type="NCBI Taxonomy" id="94130"/>
    <lineage>
        <taxon>Eukaryota</taxon>
        <taxon>Fungi</taxon>
        <taxon>Fungi incertae sedis</taxon>
        <taxon>Mucoromycota</taxon>
        <taxon>Glomeromycotina</taxon>
        <taxon>Glomeromycetes</taxon>
        <taxon>Glomerales</taxon>
        <taxon>Glomeraceae</taxon>
        <taxon>Rhizophagus</taxon>
    </lineage>
</organism>
<name>A0A8H3LKH9_9GLOM</name>
<sequence length="224" mass="26125">MVRGQNYTKASDIYSFDQKQKEIFNILNNWWINFDDQAELRKQIKEAGEINNSLTIPSTSLAIYTSRLFNFNNLPKPKNSIDYYDEQNDNIISRRFTESLQIDIFQLEISDVDETKSLQIDNIINKEFSESFQIDISQLEISDAGNQDYGRNGIRKEIMWSNISALESSSNMKEELRCSAIKLVGSQSMALLYNDLTYSTNYFVKTSHNQRVFLTRRWDSQSTN</sequence>